<keyword evidence="3" id="KW-1185">Reference proteome</keyword>
<evidence type="ECO:0000313" key="2">
    <source>
        <dbReference type="EMBL" id="URE21188.1"/>
    </source>
</evidence>
<evidence type="ECO:0000256" key="1">
    <source>
        <dbReference type="SAM" id="MobiDB-lite"/>
    </source>
</evidence>
<evidence type="ECO:0000313" key="3">
    <source>
        <dbReference type="Proteomes" id="UP001055439"/>
    </source>
</evidence>
<dbReference type="Proteomes" id="UP001055439">
    <property type="component" value="Chromosome 7"/>
</dbReference>
<name>A0A9E7KHT6_9LILI</name>
<feature type="region of interest" description="Disordered" evidence="1">
    <location>
        <begin position="29"/>
        <end position="56"/>
    </location>
</feature>
<dbReference type="EMBL" id="CP097509">
    <property type="protein sequence ID" value="URE21188.1"/>
    <property type="molecule type" value="Genomic_DNA"/>
</dbReference>
<reference evidence="2" key="1">
    <citation type="submission" date="2022-05" db="EMBL/GenBank/DDBJ databases">
        <title>The Musa troglodytarum L. genome provides insights into the mechanism of non-climacteric behaviour and enrichment of carotenoids.</title>
        <authorList>
            <person name="Wang J."/>
        </authorList>
    </citation>
    <scope>NUCLEOTIDE SEQUENCE</scope>
    <source>
        <tissue evidence="2">Leaf</tissue>
    </source>
</reference>
<accession>A0A9E7KHT6</accession>
<feature type="region of interest" description="Disordered" evidence="1">
    <location>
        <begin position="134"/>
        <end position="165"/>
    </location>
</feature>
<dbReference type="AlphaFoldDB" id="A0A9E7KHT6"/>
<feature type="region of interest" description="Disordered" evidence="1">
    <location>
        <begin position="258"/>
        <end position="279"/>
    </location>
</feature>
<feature type="compositionally biased region" description="Basic and acidic residues" evidence="1">
    <location>
        <begin position="42"/>
        <end position="56"/>
    </location>
</feature>
<proteinExistence type="predicted"/>
<organism evidence="2 3">
    <name type="scientific">Musa troglodytarum</name>
    <name type="common">fe'i banana</name>
    <dbReference type="NCBI Taxonomy" id="320322"/>
    <lineage>
        <taxon>Eukaryota</taxon>
        <taxon>Viridiplantae</taxon>
        <taxon>Streptophyta</taxon>
        <taxon>Embryophyta</taxon>
        <taxon>Tracheophyta</taxon>
        <taxon>Spermatophyta</taxon>
        <taxon>Magnoliopsida</taxon>
        <taxon>Liliopsida</taxon>
        <taxon>Zingiberales</taxon>
        <taxon>Musaceae</taxon>
        <taxon>Musa</taxon>
    </lineage>
</organism>
<gene>
    <name evidence="2" type="ORF">MUK42_04278</name>
</gene>
<protein>
    <submittedName>
        <fullName evidence="2">Uncharacterized protein</fullName>
    </submittedName>
</protein>
<sequence>MAESRPACWIISDSLILRAPGIQLRLTNLPTPRPRTRGLLRPPDEEGEGAHDVDEGRDAQILQSHEKWGKQELWREKEATGIEHHWAEGKGDNEERGSWALKSLMLLDSRLQTRLVPMVIGVRSLPRLGKTFYFSPEEREGEESQGTNSGEPLENRLDPCGAHGSIAPRRRRRYVARHYVSRSRARFQVVLMLREPRTKMKDTHTNTSTRRPITNWTTKDLHRLIDRTAERNVTFFLTPSHALPLSLPAPRRRHIETSITKREESQGPADQVDPAEAKRTASALPDFRIRVRPMRDTPYLKIISHAAKVCAIGLGGACWRPAVARAPMPIAAELPSQMM</sequence>